<evidence type="ECO:0000313" key="2">
    <source>
        <dbReference type="Proteomes" id="UP001336122"/>
    </source>
</evidence>
<dbReference type="RefSeq" id="WP_328071073.1">
    <property type="nucleotide sequence ID" value="NZ_JARTIK010000004.1"/>
</dbReference>
<name>A0ABU6P9R7_9BACI</name>
<gene>
    <name evidence="1" type="ORF">P9485_09310</name>
</gene>
<protein>
    <submittedName>
        <fullName evidence="1">Uncharacterized protein</fullName>
    </submittedName>
</protein>
<reference evidence="1 2" key="1">
    <citation type="submission" date="2023-03" db="EMBL/GenBank/DDBJ databases">
        <title>Bacillus Genome Sequencing.</title>
        <authorList>
            <person name="Dunlap C."/>
        </authorList>
    </citation>
    <scope>NUCLEOTIDE SEQUENCE [LARGE SCALE GENOMIC DNA]</scope>
    <source>
        <strain evidence="1 2">NRS-319</strain>
    </source>
</reference>
<accession>A0ABU6P9R7</accession>
<dbReference type="Proteomes" id="UP001336122">
    <property type="component" value="Unassembled WGS sequence"/>
</dbReference>
<sequence>MKKEDRLLKDMPGLIDRLEVRINKRGYQVYETPLEKKCKAKECTGCQEVKTIESFPDAPKGREGSFTGGKLAQCHVCRNKVIAERRRAKRATQGQPVREVTSITVEQLQTLITAAVKECEGTGVKPVINLEFKNIAISIDQGKI</sequence>
<dbReference type="EMBL" id="JARTIK010000004">
    <property type="protein sequence ID" value="MED4678054.1"/>
    <property type="molecule type" value="Genomic_DNA"/>
</dbReference>
<proteinExistence type="predicted"/>
<organism evidence="1 2">
    <name type="scientific">Bacillus nitratireducens</name>
    <dbReference type="NCBI Taxonomy" id="2026193"/>
    <lineage>
        <taxon>Bacteria</taxon>
        <taxon>Bacillati</taxon>
        <taxon>Bacillota</taxon>
        <taxon>Bacilli</taxon>
        <taxon>Bacillales</taxon>
        <taxon>Bacillaceae</taxon>
        <taxon>Bacillus</taxon>
        <taxon>Bacillus cereus group</taxon>
    </lineage>
</organism>
<keyword evidence="2" id="KW-1185">Reference proteome</keyword>
<evidence type="ECO:0000313" key="1">
    <source>
        <dbReference type="EMBL" id="MED4678054.1"/>
    </source>
</evidence>
<comment type="caution">
    <text evidence="1">The sequence shown here is derived from an EMBL/GenBank/DDBJ whole genome shotgun (WGS) entry which is preliminary data.</text>
</comment>